<evidence type="ECO:0000313" key="1">
    <source>
        <dbReference type="EMBL" id="KAF9650305.1"/>
    </source>
</evidence>
<organism evidence="1 2">
    <name type="scientific">Thelephora ganbajun</name>
    <name type="common">Ganba fungus</name>
    <dbReference type="NCBI Taxonomy" id="370292"/>
    <lineage>
        <taxon>Eukaryota</taxon>
        <taxon>Fungi</taxon>
        <taxon>Dikarya</taxon>
        <taxon>Basidiomycota</taxon>
        <taxon>Agaricomycotina</taxon>
        <taxon>Agaricomycetes</taxon>
        <taxon>Thelephorales</taxon>
        <taxon>Thelephoraceae</taxon>
        <taxon>Thelephora</taxon>
    </lineage>
</organism>
<reference evidence="1" key="2">
    <citation type="journal article" date="2020" name="Nat. Commun.">
        <title>Large-scale genome sequencing of mycorrhizal fungi provides insights into the early evolution of symbiotic traits.</title>
        <authorList>
            <person name="Miyauchi S."/>
            <person name="Kiss E."/>
            <person name="Kuo A."/>
            <person name="Drula E."/>
            <person name="Kohler A."/>
            <person name="Sanchez-Garcia M."/>
            <person name="Morin E."/>
            <person name="Andreopoulos B."/>
            <person name="Barry K.W."/>
            <person name="Bonito G."/>
            <person name="Buee M."/>
            <person name="Carver A."/>
            <person name="Chen C."/>
            <person name="Cichocki N."/>
            <person name="Clum A."/>
            <person name="Culley D."/>
            <person name="Crous P.W."/>
            <person name="Fauchery L."/>
            <person name="Girlanda M."/>
            <person name="Hayes R.D."/>
            <person name="Keri Z."/>
            <person name="LaButti K."/>
            <person name="Lipzen A."/>
            <person name="Lombard V."/>
            <person name="Magnuson J."/>
            <person name="Maillard F."/>
            <person name="Murat C."/>
            <person name="Nolan M."/>
            <person name="Ohm R.A."/>
            <person name="Pangilinan J."/>
            <person name="Pereira M.F."/>
            <person name="Perotto S."/>
            <person name="Peter M."/>
            <person name="Pfister S."/>
            <person name="Riley R."/>
            <person name="Sitrit Y."/>
            <person name="Stielow J.B."/>
            <person name="Szollosi G."/>
            <person name="Zifcakova L."/>
            <person name="Stursova M."/>
            <person name="Spatafora J.W."/>
            <person name="Tedersoo L."/>
            <person name="Vaario L.M."/>
            <person name="Yamada A."/>
            <person name="Yan M."/>
            <person name="Wang P."/>
            <person name="Xu J."/>
            <person name="Bruns T."/>
            <person name="Baldrian P."/>
            <person name="Vilgalys R."/>
            <person name="Dunand C."/>
            <person name="Henrissat B."/>
            <person name="Grigoriev I.V."/>
            <person name="Hibbett D."/>
            <person name="Nagy L.G."/>
            <person name="Martin F.M."/>
        </authorList>
    </citation>
    <scope>NUCLEOTIDE SEQUENCE</scope>
    <source>
        <strain evidence="1">P2</strain>
    </source>
</reference>
<keyword evidence="2" id="KW-1185">Reference proteome</keyword>
<comment type="caution">
    <text evidence="1">The sequence shown here is derived from an EMBL/GenBank/DDBJ whole genome shotgun (WGS) entry which is preliminary data.</text>
</comment>
<evidence type="ECO:0000313" key="2">
    <source>
        <dbReference type="Proteomes" id="UP000886501"/>
    </source>
</evidence>
<sequence>MHLKSVDLSQTELFQRHDHFSSWDECVHLSYKRARSIGRLYDLTAEDILHVSTRYLEFHTDPILLMDGSVPVLLTIHCNLYTGTLVMFAPGRPDVQVALDKALRFETFGNYFLTELDHGLDVINLETTATLKPDGSFDLHTPHRGAAKFMPPSIPCGILSDGIVFARLLVDGEDRGVKPFVVPIHDGHSMYPGITAKRLSPRGSSNPVNHALTYFNHVRLSPTALLTTLHRAMDPRAEFFHNISRVVVGTLSMAASCLPGLRIISYIAGKYSLRRKVTDASTGLSRPIISFSTQYIPVMTAIADAFISIAFVSNIRAGFGDPELGSVMKHFLAAVTKVTLFGHTMKDLVALADRCGAQGLLRVNQLDSLIADARGSGIAEGDILGISVRFAIDLALGRIAPPRSSDPESRLAHHEAAIISQLRSHLFRGQGSPKEISGSHRRRQIEAAILPLCVPLMQAVGHRMAYDAAIEASVDPTLIDIYLSSAILSDPAWYSETSDPAVHLSRSEQLEMQLNACTKGVARLEEWLDKLEVGPYVLAPIVSEEKWDAYEQTLETFGRSQDPSDDAYLEDLDTNRMIEEPQSTASSLCFLQSGSMAAKL</sequence>
<dbReference type="EMBL" id="MU117986">
    <property type="protein sequence ID" value="KAF9650305.1"/>
    <property type="molecule type" value="Genomic_DNA"/>
</dbReference>
<name>A0ACB6ZKJ5_THEGA</name>
<dbReference type="Proteomes" id="UP000886501">
    <property type="component" value="Unassembled WGS sequence"/>
</dbReference>
<gene>
    <name evidence="1" type="ORF">BDM02DRAFT_3222914</name>
</gene>
<protein>
    <submittedName>
        <fullName evidence="1">Acyl-CoA dehydrogenase NM domain-like protein</fullName>
    </submittedName>
</protein>
<reference evidence="1" key="1">
    <citation type="submission" date="2019-10" db="EMBL/GenBank/DDBJ databases">
        <authorList>
            <consortium name="DOE Joint Genome Institute"/>
            <person name="Kuo A."/>
            <person name="Miyauchi S."/>
            <person name="Kiss E."/>
            <person name="Drula E."/>
            <person name="Kohler A."/>
            <person name="Sanchez-Garcia M."/>
            <person name="Andreopoulos B."/>
            <person name="Barry K.W."/>
            <person name="Bonito G."/>
            <person name="Buee M."/>
            <person name="Carver A."/>
            <person name="Chen C."/>
            <person name="Cichocki N."/>
            <person name="Clum A."/>
            <person name="Culley D."/>
            <person name="Crous P.W."/>
            <person name="Fauchery L."/>
            <person name="Girlanda M."/>
            <person name="Hayes R."/>
            <person name="Keri Z."/>
            <person name="Labutti K."/>
            <person name="Lipzen A."/>
            <person name="Lombard V."/>
            <person name="Magnuson J."/>
            <person name="Maillard F."/>
            <person name="Morin E."/>
            <person name="Murat C."/>
            <person name="Nolan M."/>
            <person name="Ohm R."/>
            <person name="Pangilinan J."/>
            <person name="Pereira M."/>
            <person name="Perotto S."/>
            <person name="Peter M."/>
            <person name="Riley R."/>
            <person name="Sitrit Y."/>
            <person name="Stielow B."/>
            <person name="Szollosi G."/>
            <person name="Zifcakova L."/>
            <person name="Stursova M."/>
            <person name="Spatafora J.W."/>
            <person name="Tedersoo L."/>
            <person name="Vaario L.-M."/>
            <person name="Yamada A."/>
            <person name="Yan M."/>
            <person name="Wang P."/>
            <person name="Xu J."/>
            <person name="Bruns T."/>
            <person name="Baldrian P."/>
            <person name="Vilgalys R."/>
            <person name="Henrissat B."/>
            <person name="Grigoriev I.V."/>
            <person name="Hibbett D."/>
            <person name="Nagy L.G."/>
            <person name="Martin F.M."/>
        </authorList>
    </citation>
    <scope>NUCLEOTIDE SEQUENCE</scope>
    <source>
        <strain evidence="1">P2</strain>
    </source>
</reference>
<proteinExistence type="predicted"/>
<accession>A0ACB6ZKJ5</accession>